<dbReference type="GO" id="GO:0012505">
    <property type="term" value="C:endomembrane system"/>
    <property type="evidence" value="ECO:0007669"/>
    <property type="project" value="UniProtKB-SubCell"/>
</dbReference>
<dbReference type="InterPro" id="IPR001611">
    <property type="entry name" value="Leu-rich_rpt"/>
</dbReference>
<keyword evidence="4" id="KW-0677">Repeat</keyword>
<dbReference type="GO" id="GO:0005524">
    <property type="term" value="F:ATP binding"/>
    <property type="evidence" value="ECO:0007669"/>
    <property type="project" value="InterPro"/>
</dbReference>
<protein>
    <recommendedName>
        <fullName evidence="11">Protein kinase domain-containing protein</fullName>
    </recommendedName>
</protein>
<dbReference type="PANTHER" id="PTHR46084">
    <property type="entry name" value="PROTEIN MALE DISCOVERER 2"/>
    <property type="match status" value="1"/>
</dbReference>
<dbReference type="Pfam" id="PF08263">
    <property type="entry name" value="LRRNT_2"/>
    <property type="match status" value="1"/>
</dbReference>
<dbReference type="Pfam" id="PF07714">
    <property type="entry name" value="PK_Tyr_Ser-Thr"/>
    <property type="match status" value="1"/>
</dbReference>
<keyword evidence="2 9" id="KW-0812">Transmembrane</keyword>
<dbReference type="FunCoup" id="V4TQG7">
    <property type="interactions" value="345"/>
</dbReference>
<dbReference type="PANTHER" id="PTHR46084:SF1">
    <property type="entry name" value="PROTEIN MALE DISCOVERER 2"/>
    <property type="match status" value="1"/>
</dbReference>
<dbReference type="PROSITE" id="PS50011">
    <property type="entry name" value="PROTEIN_KINASE_DOM"/>
    <property type="match status" value="1"/>
</dbReference>
<evidence type="ECO:0000256" key="1">
    <source>
        <dbReference type="ARBA" id="ARBA00022614"/>
    </source>
</evidence>
<dbReference type="SUPFAM" id="SSF52058">
    <property type="entry name" value="L domain-like"/>
    <property type="match status" value="1"/>
</dbReference>
<keyword evidence="7" id="KW-0675">Receptor</keyword>
<dbReference type="FunFam" id="1.10.510.10:FF:000950">
    <property type="entry name" value="Inactive receptor-like serine/threonine-protein kinase At2g40270"/>
    <property type="match status" value="1"/>
</dbReference>
<organism evidence="12 13">
    <name type="scientific">Citrus clementina</name>
    <name type="common">Clementine</name>
    <name type="synonym">Citrus deliciosa x Citrus sinensis</name>
    <dbReference type="NCBI Taxonomy" id="85681"/>
    <lineage>
        <taxon>Eukaryota</taxon>
        <taxon>Viridiplantae</taxon>
        <taxon>Streptophyta</taxon>
        <taxon>Embryophyta</taxon>
        <taxon>Tracheophyta</taxon>
        <taxon>Spermatophyta</taxon>
        <taxon>Magnoliopsida</taxon>
        <taxon>eudicotyledons</taxon>
        <taxon>Gunneridae</taxon>
        <taxon>Pentapetalae</taxon>
        <taxon>rosids</taxon>
        <taxon>malvids</taxon>
        <taxon>Sapindales</taxon>
        <taxon>Rutaceae</taxon>
        <taxon>Aurantioideae</taxon>
        <taxon>Citrus</taxon>
    </lineage>
</organism>
<sequence length="713" mass="79604">MGGRWNSIGFQFFCFLVLINNLENQGCWSLNLEGMALLEFRTRVISDPFGVFSNWNKNDSTPCLWSGVRCLNGKVQMLDMKERSLEGTLAPDLGKLSDLRFLVLQKNHFSGVIPKELGELTKLELLDLSNNKLSGIIPVEISRLPSLKRLLLGNNKFEGSIPLELSRFTLLSELQFDDYLTSAEVAGIRSVNRKFGQYGIWYRSLKPLYKAKFFITPIKGLKLLVLLARFKIGEDSLHTNGDHSCANLPAGSSETHLVQHSQNLINVARRELLEQSSNLAAEPATVGSSSDQVIALPTSRSSGTFPAIPTATKKHFPGPAASPPIVSAVQGSISKFNKSSKPTSPAPSDSSESIWKYFLIIPGLFAVLIIAAAAFFTCQTRAVRTIRPWRTGLSGQLQKAFVTGVPKLNRLELDTACEDFSNIIDTQSGCTIYKGTLSSGVEIAVAATAITSSKDWLKSQEMAYRKQVDTLSRINHKNFVNLIGYCEDDEPFNRMMVFEYAPNGTVFEHLHIKEMDHLDWNARMRIIMGTAYCLQYMHHELNPPVAHSNLSSHCIYLTDDYAAKVAEICFTTIALPKSKVSDDIENSVLPPLADPETNTYSFGILMLEIISGKLPYCEEKELSIEKWAADYLNEPRNFSCMIDPSLKSFKQNELEAICEVIKECIKTDLRQRPTMNDIVVQLRQVINISPEQAVPRLSPLWWAELEILSAETT</sequence>
<evidence type="ECO:0000256" key="3">
    <source>
        <dbReference type="ARBA" id="ARBA00022729"/>
    </source>
</evidence>
<feature type="chain" id="PRO_5004729951" description="Protein kinase domain-containing protein" evidence="10">
    <location>
        <begin position="30"/>
        <end position="713"/>
    </location>
</feature>
<dbReference type="FunFam" id="3.30.200.20:FF:000489">
    <property type="entry name" value="Inactive receptor-like serine/threonine-protein kinase"/>
    <property type="match status" value="1"/>
</dbReference>
<gene>
    <name evidence="12" type="ORF">CICLE_v10014435mg</name>
</gene>
<dbReference type="Gene3D" id="3.80.10.10">
    <property type="entry name" value="Ribonuclease Inhibitor"/>
    <property type="match status" value="1"/>
</dbReference>
<dbReference type="EMBL" id="KI536312">
    <property type="protein sequence ID" value="ESR62753.1"/>
    <property type="molecule type" value="Genomic_DNA"/>
</dbReference>
<proteinExistence type="predicted"/>
<dbReference type="Proteomes" id="UP000030687">
    <property type="component" value="Unassembled WGS sequence"/>
</dbReference>
<evidence type="ECO:0000256" key="9">
    <source>
        <dbReference type="SAM" id="Phobius"/>
    </source>
</evidence>
<dbReference type="InterPro" id="IPR013210">
    <property type="entry name" value="LRR_N_plant-typ"/>
</dbReference>
<evidence type="ECO:0000256" key="5">
    <source>
        <dbReference type="ARBA" id="ARBA00022989"/>
    </source>
</evidence>
<dbReference type="Pfam" id="PF13855">
    <property type="entry name" value="LRR_8"/>
    <property type="match status" value="1"/>
</dbReference>
<evidence type="ECO:0000259" key="11">
    <source>
        <dbReference type="PROSITE" id="PS50011"/>
    </source>
</evidence>
<dbReference type="AlphaFoldDB" id="V4TQG7"/>
<dbReference type="KEGG" id="cic:CICLE_v10014435mg"/>
<dbReference type="GO" id="GO:0004672">
    <property type="term" value="F:protein kinase activity"/>
    <property type="evidence" value="ECO:0007669"/>
    <property type="project" value="InterPro"/>
</dbReference>
<keyword evidence="3 10" id="KW-0732">Signal</keyword>
<keyword evidence="1" id="KW-0433">Leucine-rich repeat</keyword>
<dbReference type="FunFam" id="3.80.10.10:FF:000627">
    <property type="entry name" value="Probable leucine-rich repeat receptor-like protein kinase At2g33170"/>
    <property type="match status" value="1"/>
</dbReference>
<feature type="transmembrane region" description="Helical" evidence="9">
    <location>
        <begin position="354"/>
        <end position="378"/>
    </location>
</feature>
<dbReference type="SUPFAM" id="SSF56112">
    <property type="entry name" value="Protein kinase-like (PK-like)"/>
    <property type="match status" value="1"/>
</dbReference>
<keyword evidence="13" id="KW-1185">Reference proteome</keyword>
<name>V4TQG7_CITCL</name>
<dbReference type="OMA" id="DGCIVYK"/>
<dbReference type="Gene3D" id="1.10.510.10">
    <property type="entry name" value="Transferase(Phosphotransferase) domain 1"/>
    <property type="match status" value="1"/>
</dbReference>
<dbReference type="eggNOG" id="ENOG502QTJQ">
    <property type="taxonomic scope" value="Eukaryota"/>
</dbReference>
<dbReference type="InterPro" id="IPR000719">
    <property type="entry name" value="Prot_kinase_dom"/>
</dbReference>
<dbReference type="InterPro" id="IPR011009">
    <property type="entry name" value="Kinase-like_dom_sf"/>
</dbReference>
<evidence type="ECO:0000256" key="2">
    <source>
        <dbReference type="ARBA" id="ARBA00022692"/>
    </source>
</evidence>
<evidence type="ECO:0000256" key="4">
    <source>
        <dbReference type="ARBA" id="ARBA00022737"/>
    </source>
</evidence>
<dbReference type="Gramene" id="ESR62753">
    <property type="protein sequence ID" value="ESR62753"/>
    <property type="gene ID" value="CICLE_v10014435mg"/>
</dbReference>
<dbReference type="InterPro" id="IPR001245">
    <property type="entry name" value="Ser-Thr/Tyr_kinase_cat_dom"/>
</dbReference>
<dbReference type="Gene3D" id="3.30.200.20">
    <property type="entry name" value="Phosphorylase Kinase, domain 1"/>
    <property type="match status" value="1"/>
</dbReference>
<dbReference type="PROSITE" id="PS51450">
    <property type="entry name" value="LRR"/>
    <property type="match status" value="1"/>
</dbReference>
<accession>V4TQG7</accession>
<comment type="subcellular location">
    <subcellularLocation>
        <location evidence="8">Endomembrane system</location>
        <topology evidence="8">Single-pass type I membrane protein</topology>
    </subcellularLocation>
</comment>
<evidence type="ECO:0000256" key="7">
    <source>
        <dbReference type="ARBA" id="ARBA00023170"/>
    </source>
</evidence>
<evidence type="ECO:0000256" key="6">
    <source>
        <dbReference type="ARBA" id="ARBA00023136"/>
    </source>
</evidence>
<feature type="signal peptide" evidence="10">
    <location>
        <begin position="1"/>
        <end position="29"/>
    </location>
</feature>
<feature type="domain" description="Protein kinase" evidence="11">
    <location>
        <begin position="383"/>
        <end position="686"/>
    </location>
</feature>
<dbReference type="STRING" id="85681.V4TQG7"/>
<evidence type="ECO:0000256" key="10">
    <source>
        <dbReference type="SAM" id="SignalP"/>
    </source>
</evidence>
<dbReference type="InterPro" id="IPR032675">
    <property type="entry name" value="LRR_dom_sf"/>
</dbReference>
<evidence type="ECO:0000313" key="13">
    <source>
        <dbReference type="Proteomes" id="UP000030687"/>
    </source>
</evidence>
<dbReference type="InParanoid" id="V4TQG7"/>
<evidence type="ECO:0000313" key="12">
    <source>
        <dbReference type="EMBL" id="ESR62753.1"/>
    </source>
</evidence>
<evidence type="ECO:0000256" key="8">
    <source>
        <dbReference type="ARBA" id="ARBA00046288"/>
    </source>
</evidence>
<keyword evidence="6 9" id="KW-0472">Membrane</keyword>
<reference evidence="12 13" key="1">
    <citation type="submission" date="2013-10" db="EMBL/GenBank/DDBJ databases">
        <authorList>
            <consortium name="International Citrus Genome Consortium"/>
            <person name="Jenkins J."/>
            <person name="Schmutz J."/>
            <person name="Prochnik S."/>
            <person name="Rokhsar D."/>
            <person name="Gmitter F."/>
            <person name="Ollitrault P."/>
            <person name="Machado M."/>
            <person name="Talon M."/>
            <person name="Wincker P."/>
            <person name="Jaillon O."/>
            <person name="Morgante M."/>
        </authorList>
    </citation>
    <scope>NUCLEOTIDE SEQUENCE</scope>
    <source>
        <strain evidence="13">cv. Clemenules</strain>
    </source>
</reference>
<keyword evidence="5 9" id="KW-1133">Transmembrane helix</keyword>